<dbReference type="AlphaFoldDB" id="A0A1C6SIZ1"/>
<dbReference type="RefSeq" id="WP_091644259.1">
    <property type="nucleotide sequence ID" value="NZ_FMHW01000002.1"/>
</dbReference>
<evidence type="ECO:0000313" key="2">
    <source>
        <dbReference type="EMBL" id="SCL29368.1"/>
    </source>
</evidence>
<dbReference type="EMBL" id="FMHW01000002">
    <property type="protein sequence ID" value="SCL29368.1"/>
    <property type="molecule type" value="Genomic_DNA"/>
</dbReference>
<name>A0A1C6SIZ1_9ACTN</name>
<protein>
    <recommendedName>
        <fullName evidence="4">WXG100 family type VII secretion target</fullName>
    </recommendedName>
</protein>
<dbReference type="Proteomes" id="UP000198959">
    <property type="component" value="Unassembled WGS sequence"/>
</dbReference>
<accession>A0A1C6SIZ1</accession>
<sequence>MAETQAGYAVPGIKLDSIVADEATITGMVMAFAQAQTEARNSHSNVVAANQALTASWASDAAAPKFQQAVNNWLAGFQKVQQGLNMLNLNMQQYARLTTTTEDDSAMQAGSWATPSSGEQPLPGQLRSGMVVQKPIAPLGRVEGE</sequence>
<dbReference type="InterPro" id="IPR036689">
    <property type="entry name" value="ESAT-6-like_sf"/>
</dbReference>
<dbReference type="OrthoDB" id="3386989at2"/>
<dbReference type="Gene3D" id="1.10.287.1060">
    <property type="entry name" value="ESAT-6-like"/>
    <property type="match status" value="1"/>
</dbReference>
<dbReference type="STRING" id="145854.GA0074692_2713"/>
<proteinExistence type="predicted"/>
<organism evidence="2 3">
    <name type="scientific">Micromonospora pallida</name>
    <dbReference type="NCBI Taxonomy" id="145854"/>
    <lineage>
        <taxon>Bacteria</taxon>
        <taxon>Bacillati</taxon>
        <taxon>Actinomycetota</taxon>
        <taxon>Actinomycetes</taxon>
        <taxon>Micromonosporales</taxon>
        <taxon>Micromonosporaceae</taxon>
        <taxon>Micromonospora</taxon>
    </lineage>
</organism>
<keyword evidence="3" id="KW-1185">Reference proteome</keyword>
<evidence type="ECO:0000256" key="1">
    <source>
        <dbReference type="SAM" id="MobiDB-lite"/>
    </source>
</evidence>
<reference evidence="3" key="1">
    <citation type="submission" date="2016-06" db="EMBL/GenBank/DDBJ databases">
        <authorList>
            <person name="Varghese N."/>
            <person name="Submissions Spin"/>
        </authorList>
    </citation>
    <scope>NUCLEOTIDE SEQUENCE [LARGE SCALE GENOMIC DNA]</scope>
    <source>
        <strain evidence="3">DSM 43817</strain>
    </source>
</reference>
<gene>
    <name evidence="2" type="ORF">GA0074692_2713</name>
</gene>
<evidence type="ECO:0008006" key="4">
    <source>
        <dbReference type="Google" id="ProtNLM"/>
    </source>
</evidence>
<evidence type="ECO:0000313" key="3">
    <source>
        <dbReference type="Proteomes" id="UP000198959"/>
    </source>
</evidence>
<dbReference type="SUPFAM" id="SSF140453">
    <property type="entry name" value="EsxAB dimer-like"/>
    <property type="match status" value="1"/>
</dbReference>
<feature type="region of interest" description="Disordered" evidence="1">
    <location>
        <begin position="100"/>
        <end position="127"/>
    </location>
</feature>